<dbReference type="Pfam" id="PF25917">
    <property type="entry name" value="BSH_RND"/>
    <property type="match status" value="1"/>
</dbReference>
<dbReference type="InterPro" id="IPR058636">
    <property type="entry name" value="Beta-barrel_YknX"/>
</dbReference>
<dbReference type="SUPFAM" id="SSF51230">
    <property type="entry name" value="Single hybrid motif"/>
    <property type="match status" value="1"/>
</dbReference>
<feature type="domain" description="YknX-like beta-barrel" evidence="4">
    <location>
        <begin position="133"/>
        <end position="215"/>
    </location>
</feature>
<evidence type="ECO:0000259" key="4">
    <source>
        <dbReference type="Pfam" id="PF25990"/>
    </source>
</evidence>
<dbReference type="NCBIfam" id="TIGR01730">
    <property type="entry name" value="RND_mfp"/>
    <property type="match status" value="1"/>
</dbReference>
<dbReference type="Gene3D" id="2.40.420.20">
    <property type="match status" value="1"/>
</dbReference>
<dbReference type="InterPro" id="IPR011053">
    <property type="entry name" value="Single_hybrid_motif"/>
</dbReference>
<evidence type="ECO:0000256" key="2">
    <source>
        <dbReference type="SAM" id="Phobius"/>
    </source>
</evidence>
<dbReference type="PANTHER" id="PTHR30469">
    <property type="entry name" value="MULTIDRUG RESISTANCE PROTEIN MDTA"/>
    <property type="match status" value="1"/>
</dbReference>
<sequence>MKKVRDGKWFSVLIIAVIILAVYIGIKWWNKDVVTIKAAQITPGQIEAVVSASGVIDAPVYELGSRVGGRIAFWNVEEGDMVQKGATLAEYDDTTRIVAPANGVVAKVNYDEGETVVPGSNIVTIVNYKNSWVDAQIDEIDIADVKLGDQVKVSSDVYPDKIFSGEVTWIAPLAELRKVGGRIKIDEESYVFPCKIKFLGDHSDLKVNMSVNADIITKQKEGVLLVPREAIATKDDASIVYRLKGNRVYETKFEIGIRSFSSVEALSGLSGGDTVAISNLSKLKDKARIKIERQ</sequence>
<dbReference type="Proteomes" id="UP000179242">
    <property type="component" value="Unassembled WGS sequence"/>
</dbReference>
<name>A0A1F4U916_UNCSA</name>
<feature type="transmembrane region" description="Helical" evidence="2">
    <location>
        <begin position="9"/>
        <end position="29"/>
    </location>
</feature>
<keyword evidence="2" id="KW-0812">Transmembrane</keyword>
<proteinExistence type="inferred from homology"/>
<dbReference type="CDD" id="cd06849">
    <property type="entry name" value="lipoyl_domain"/>
    <property type="match status" value="1"/>
</dbReference>
<dbReference type="InterPro" id="IPR058625">
    <property type="entry name" value="MdtA-like_BSH"/>
</dbReference>
<dbReference type="GO" id="GO:1990281">
    <property type="term" value="C:efflux pump complex"/>
    <property type="evidence" value="ECO:0007669"/>
    <property type="project" value="TreeGrafter"/>
</dbReference>
<organism evidence="5 6">
    <name type="scientific">candidate division WOR-1 bacterium RIFOXYC2_FULL_46_14</name>
    <dbReference type="NCBI Taxonomy" id="1802587"/>
    <lineage>
        <taxon>Bacteria</taxon>
        <taxon>Bacillati</taxon>
        <taxon>Saganbacteria</taxon>
    </lineage>
</organism>
<dbReference type="EMBL" id="MEUJ01000002">
    <property type="protein sequence ID" value="OGC40783.1"/>
    <property type="molecule type" value="Genomic_DNA"/>
</dbReference>
<keyword evidence="2" id="KW-0472">Membrane</keyword>
<evidence type="ECO:0000313" key="5">
    <source>
        <dbReference type="EMBL" id="OGC40783.1"/>
    </source>
</evidence>
<reference evidence="5 6" key="1">
    <citation type="journal article" date="2016" name="Nat. Commun.">
        <title>Thousands of microbial genomes shed light on interconnected biogeochemical processes in an aquifer system.</title>
        <authorList>
            <person name="Anantharaman K."/>
            <person name="Brown C.T."/>
            <person name="Hug L.A."/>
            <person name="Sharon I."/>
            <person name="Castelle C.J."/>
            <person name="Probst A.J."/>
            <person name="Thomas B.C."/>
            <person name="Singh A."/>
            <person name="Wilkins M.J."/>
            <person name="Karaoz U."/>
            <person name="Brodie E.L."/>
            <person name="Williams K.H."/>
            <person name="Hubbard S.S."/>
            <person name="Banfield J.F."/>
        </authorList>
    </citation>
    <scope>NUCLEOTIDE SEQUENCE [LARGE SCALE GENOMIC DNA]</scope>
</reference>
<dbReference type="GO" id="GO:0015562">
    <property type="term" value="F:efflux transmembrane transporter activity"/>
    <property type="evidence" value="ECO:0007669"/>
    <property type="project" value="TreeGrafter"/>
</dbReference>
<dbReference type="Pfam" id="PF25990">
    <property type="entry name" value="Beta-barrel_YknX"/>
    <property type="match status" value="1"/>
</dbReference>
<evidence type="ECO:0000313" key="6">
    <source>
        <dbReference type="Proteomes" id="UP000179242"/>
    </source>
</evidence>
<evidence type="ECO:0000256" key="1">
    <source>
        <dbReference type="ARBA" id="ARBA00009477"/>
    </source>
</evidence>
<comment type="caution">
    <text evidence="5">The sequence shown here is derived from an EMBL/GenBank/DDBJ whole genome shotgun (WGS) entry which is preliminary data.</text>
</comment>
<feature type="domain" description="Multidrug resistance protein MdtA-like barrel-sandwich hybrid" evidence="3">
    <location>
        <begin position="62"/>
        <end position="125"/>
    </location>
</feature>
<gene>
    <name evidence="5" type="ORF">A2438_00595</name>
</gene>
<keyword evidence="2" id="KW-1133">Transmembrane helix</keyword>
<accession>A0A1F4U916</accession>
<evidence type="ECO:0000259" key="3">
    <source>
        <dbReference type="Pfam" id="PF25917"/>
    </source>
</evidence>
<dbReference type="Gene3D" id="2.40.30.170">
    <property type="match status" value="1"/>
</dbReference>
<dbReference type="InterPro" id="IPR006143">
    <property type="entry name" value="RND_pump_MFP"/>
</dbReference>
<comment type="similarity">
    <text evidence="1">Belongs to the membrane fusion protein (MFP) (TC 8.A.1) family.</text>
</comment>
<dbReference type="AlphaFoldDB" id="A0A1F4U916"/>
<dbReference type="Gene3D" id="2.40.50.100">
    <property type="match status" value="1"/>
</dbReference>
<protein>
    <submittedName>
        <fullName evidence="5">Uncharacterized protein</fullName>
    </submittedName>
</protein>